<reference evidence="1" key="1">
    <citation type="journal article" date="2022" name="bioRxiv">
        <title>Population genetic analysis of Ophidiomyces ophidiicola, the causative agent of snake fungal disease, indicates recent introductions to the USA.</title>
        <authorList>
            <person name="Ladner J.T."/>
            <person name="Palmer J.M."/>
            <person name="Ettinger C.L."/>
            <person name="Stajich J.E."/>
            <person name="Farrell T.M."/>
            <person name="Glorioso B.M."/>
            <person name="Lawson B."/>
            <person name="Price S.J."/>
            <person name="Stengle A.G."/>
            <person name="Grear D.A."/>
            <person name="Lorch J.M."/>
        </authorList>
    </citation>
    <scope>NUCLEOTIDE SEQUENCE</scope>
    <source>
        <strain evidence="1">NWHC 24266-5</strain>
    </source>
</reference>
<dbReference type="EMBL" id="JALBCA010000112">
    <property type="protein sequence ID" value="KAI2382704.1"/>
    <property type="molecule type" value="Genomic_DNA"/>
</dbReference>
<sequence length="349" mass="41125">MQSPRDEANEHPDRADGRADEYSSSGRRRFRLKTKSSSKHKHSDEALPKRHSERESRRSHRHHKRRKRSHIEQETTSPPLSPNTAFRESLFDAMADDEGAAYWEGVYGQPIHTYPRPDIKDQRGELERMTDEEYAAFVRAKMWQKTHEAVFEERERRRRVRQEEKAKQQQTTKESDREAFERMIDESLRRGKERKENKNQLNMWTEIWGRYLRSWVKLDARAQDTAAASSVQKTPPDPPASLLRNSIIWPVRSGQRKDITPHAVEEFIRNVPFKPQVTGKTRVSEQETVSYYPDVLTALKTERVRWHPDKVKHRYGILGMEEQLSRSATEVFQILDKIWVEERAKTAGA</sequence>
<comment type="caution">
    <text evidence="1">The sequence shown here is derived from an EMBL/GenBank/DDBJ whole genome shotgun (WGS) entry which is preliminary data.</text>
</comment>
<name>A0ACB8UQ42_9EURO</name>
<gene>
    <name evidence="1" type="ORF">LOY88_005800</name>
</gene>
<accession>A0ACB8UQ42</accession>
<organism evidence="1">
    <name type="scientific">Ophidiomyces ophidiicola</name>
    <dbReference type="NCBI Taxonomy" id="1387563"/>
    <lineage>
        <taxon>Eukaryota</taxon>
        <taxon>Fungi</taxon>
        <taxon>Dikarya</taxon>
        <taxon>Ascomycota</taxon>
        <taxon>Pezizomycotina</taxon>
        <taxon>Eurotiomycetes</taxon>
        <taxon>Eurotiomycetidae</taxon>
        <taxon>Onygenales</taxon>
        <taxon>Onygenaceae</taxon>
        <taxon>Ophidiomyces</taxon>
    </lineage>
</organism>
<evidence type="ECO:0000313" key="1">
    <source>
        <dbReference type="EMBL" id="KAI2382704.1"/>
    </source>
</evidence>
<protein>
    <submittedName>
        <fullName evidence="1">Uncharacterized protein</fullName>
    </submittedName>
</protein>
<proteinExistence type="predicted"/>